<feature type="region of interest" description="Disordered" evidence="2">
    <location>
        <begin position="94"/>
        <end position="114"/>
    </location>
</feature>
<dbReference type="PANTHER" id="PTHR23052">
    <property type="entry name" value="AXONEMAL DYNEIN LIGHT CHAIN DOMAIN-CONTAINING PROTEIN 1"/>
    <property type="match status" value="1"/>
</dbReference>
<reference evidence="3 4" key="1">
    <citation type="submission" date="2024-09" db="EMBL/GenBank/DDBJ databases">
        <title>A chromosome-level genome assembly of Gray's grenadier anchovy, Coilia grayii.</title>
        <authorList>
            <person name="Fu Z."/>
        </authorList>
    </citation>
    <scope>NUCLEOTIDE SEQUENCE [LARGE SCALE GENOMIC DNA]</scope>
    <source>
        <strain evidence="3">G4</strain>
        <tissue evidence="3">Muscle</tissue>
    </source>
</reference>
<proteinExistence type="predicted"/>
<feature type="compositionally biased region" description="Acidic residues" evidence="2">
    <location>
        <begin position="870"/>
        <end position="893"/>
    </location>
</feature>
<feature type="region of interest" description="Disordered" evidence="2">
    <location>
        <begin position="675"/>
        <end position="695"/>
    </location>
</feature>
<comment type="caution">
    <text evidence="3">The sequence shown here is derived from an EMBL/GenBank/DDBJ whole genome shotgun (WGS) entry which is preliminary data.</text>
</comment>
<name>A0ABD1JS69_9TELE</name>
<keyword evidence="1" id="KW-0175">Coiled coil</keyword>
<feature type="region of interest" description="Disordered" evidence="2">
    <location>
        <begin position="776"/>
        <end position="893"/>
    </location>
</feature>
<protein>
    <recommendedName>
        <fullName evidence="5">Axonemal dynein light chain domain-containing protein 1</fullName>
    </recommendedName>
</protein>
<feature type="compositionally biased region" description="Basic and acidic residues" evidence="2">
    <location>
        <begin position="806"/>
        <end position="845"/>
    </location>
</feature>
<dbReference type="AlphaFoldDB" id="A0ABD1JS69"/>
<accession>A0ABD1JS69</accession>
<dbReference type="Pfam" id="PF10211">
    <property type="entry name" value="Ax_dynein_light"/>
    <property type="match status" value="1"/>
</dbReference>
<dbReference type="InterPro" id="IPR052845">
    <property type="entry name" value="Axonemal_dynein_LC_domain"/>
</dbReference>
<evidence type="ECO:0008006" key="5">
    <source>
        <dbReference type="Google" id="ProtNLM"/>
    </source>
</evidence>
<dbReference type="InterPro" id="IPR019347">
    <property type="entry name" value="Axonemal_dynein_light_chain"/>
</dbReference>
<evidence type="ECO:0000256" key="1">
    <source>
        <dbReference type="ARBA" id="ARBA00023054"/>
    </source>
</evidence>
<dbReference type="PANTHER" id="PTHR23052:SF1">
    <property type="entry name" value="AXONEMAL DYNEIN LIGHT CHAIN DOMAIN-CONTAINING PROTEIN 1"/>
    <property type="match status" value="1"/>
</dbReference>
<dbReference type="GO" id="GO:0005737">
    <property type="term" value="C:cytoplasm"/>
    <property type="evidence" value="ECO:0007669"/>
    <property type="project" value="UniProtKB-ARBA"/>
</dbReference>
<keyword evidence="4" id="KW-1185">Reference proteome</keyword>
<gene>
    <name evidence="3" type="ORF">ACEWY4_014348</name>
</gene>
<organism evidence="3 4">
    <name type="scientific">Coilia grayii</name>
    <name type="common">Gray's grenadier anchovy</name>
    <dbReference type="NCBI Taxonomy" id="363190"/>
    <lineage>
        <taxon>Eukaryota</taxon>
        <taxon>Metazoa</taxon>
        <taxon>Chordata</taxon>
        <taxon>Craniata</taxon>
        <taxon>Vertebrata</taxon>
        <taxon>Euteleostomi</taxon>
        <taxon>Actinopterygii</taxon>
        <taxon>Neopterygii</taxon>
        <taxon>Teleostei</taxon>
        <taxon>Clupei</taxon>
        <taxon>Clupeiformes</taxon>
        <taxon>Clupeoidei</taxon>
        <taxon>Engraulidae</taxon>
        <taxon>Coilinae</taxon>
        <taxon>Coilia</taxon>
    </lineage>
</organism>
<evidence type="ECO:0000313" key="3">
    <source>
        <dbReference type="EMBL" id="KAL2089660.1"/>
    </source>
</evidence>
<evidence type="ECO:0000256" key="2">
    <source>
        <dbReference type="SAM" id="MobiDB-lite"/>
    </source>
</evidence>
<evidence type="ECO:0000313" key="4">
    <source>
        <dbReference type="Proteomes" id="UP001591681"/>
    </source>
</evidence>
<sequence>MQVVALHNDVIPEELLATLTSAAHPYCKSECSRARKTFQACKIHGLRCPDPVWHHSQGRKKYKYLLDQPVSLTGAGRDISFLCDAVASKKDYIPIPPKTDKGSSQGVPKTTGPEETLIPEEYHIVKNKGVKGLEFYEDKYTVLLEDEDKMLRVFPSMKPSGRLEAVQLLRVMDGMLDKAGVNLDRSELTGISQIQGLLDMVQVEQNIYNLVFHEVIRQVSVECAERGQILAKLRQRYVALLDRIPKKLRGLHKEMMSLRALDRQLTDEIVRFKQSIAQLHEELNRIKDHDETVSQQAARAQKELSKALDQSQRNSDMVGEYHDLYEMQRRRLERQVLRLTDERDLWSRVTYSLALKVIRLNNLQLVSQLHVSEQTWTKTAEHFTVFLASKDSEDLSSIMQLMDRWKECLTDFVQTLTEKESYQHEKIKAMQETMSYWQDFIFSNLTKPDVIFDKSSEETLLRDLSEWSTMLTTQCERYGGEELLSGQETITALTQLQEAWVEVALQVFHRHPAPDGEPPKGQETIKALGVSVSELHQQMAVRINGESGIHKKLMSLVGALEFWISRLKVLSGRSEGMPHCDWLKLGKGLCNWNKQAESALQLVDGVQCESDRLKHKPLKRIVMGNIFSTMQDFMATQTNFFECENLRLSEEVSSIHTMLTQWMVDLLLLMVPDHCDDQEPGPTPEPSHRGSNDGAMHKLEEDAKNVSQKVDYFSTYITCSCQAIVEEEVKKNMSQDETENELYELNKLLRECGAWVYACGILLSDVKCGPVELGVSGRAAPQLGGVSPTLTASRDSLMDVTTPRHTVTEDPVRHTVTKDPVRHTVTKDPVRHTPTEKAQEQREETAVEEEEKEKDKKVKSRKKVNKSKEEEEEEEDDEEEQQQDQSEQEEEVAVTEGGILKLIGHDGNIIERTLGEDKVPLHGTTELVVRPQTPNAQKAFDALSTVESLQQELLYA</sequence>
<dbReference type="EMBL" id="JBHFQA010000012">
    <property type="protein sequence ID" value="KAL2089660.1"/>
    <property type="molecule type" value="Genomic_DNA"/>
</dbReference>
<feature type="compositionally biased region" description="Basic and acidic residues" evidence="2">
    <location>
        <begin position="686"/>
        <end position="695"/>
    </location>
</feature>
<dbReference type="Proteomes" id="UP001591681">
    <property type="component" value="Unassembled WGS sequence"/>
</dbReference>